<dbReference type="Pfam" id="PF07963">
    <property type="entry name" value="N_methyl"/>
    <property type="match status" value="1"/>
</dbReference>
<name>A0A6P2D0S0_9BACT</name>
<dbReference type="AlphaFoldDB" id="A0A6P2D0S0"/>
<protein>
    <recommendedName>
        <fullName evidence="2">DUF1559 domain-containing protein</fullName>
    </recommendedName>
</protein>
<dbReference type="NCBIfam" id="TIGR02532">
    <property type="entry name" value="IV_pilin_GFxxxE"/>
    <property type="match status" value="1"/>
</dbReference>
<keyword evidence="1" id="KW-1133">Transmembrane helix</keyword>
<organism evidence="3 4">
    <name type="scientific">Gemmata massiliana</name>
    <dbReference type="NCBI Taxonomy" id="1210884"/>
    <lineage>
        <taxon>Bacteria</taxon>
        <taxon>Pseudomonadati</taxon>
        <taxon>Planctomycetota</taxon>
        <taxon>Planctomycetia</taxon>
        <taxon>Gemmatales</taxon>
        <taxon>Gemmataceae</taxon>
        <taxon>Gemmata</taxon>
    </lineage>
</organism>
<dbReference type="PANTHER" id="PTHR30093">
    <property type="entry name" value="GENERAL SECRETION PATHWAY PROTEIN G"/>
    <property type="match status" value="1"/>
</dbReference>
<dbReference type="Proteomes" id="UP000464178">
    <property type="component" value="Chromosome"/>
</dbReference>
<proteinExistence type="predicted"/>
<dbReference type="PANTHER" id="PTHR30093:SF2">
    <property type="entry name" value="TYPE II SECRETION SYSTEM PROTEIN H"/>
    <property type="match status" value="1"/>
</dbReference>
<feature type="transmembrane region" description="Helical" evidence="1">
    <location>
        <begin position="12"/>
        <end position="33"/>
    </location>
</feature>
<dbReference type="KEGG" id="gms:SOIL9_32870"/>
<gene>
    <name evidence="3" type="ORF">SOIL9_32870</name>
</gene>
<evidence type="ECO:0000256" key="1">
    <source>
        <dbReference type="SAM" id="Phobius"/>
    </source>
</evidence>
<dbReference type="PROSITE" id="PS00409">
    <property type="entry name" value="PROKAR_NTER_METHYL"/>
    <property type="match status" value="1"/>
</dbReference>
<keyword evidence="1" id="KW-0812">Transmembrane</keyword>
<keyword evidence="4" id="KW-1185">Reference proteome</keyword>
<dbReference type="Gene3D" id="3.30.700.10">
    <property type="entry name" value="Glycoprotein, Type 4 Pilin"/>
    <property type="match status" value="1"/>
</dbReference>
<sequence>MVGTKTRRGFTLIELLVVLGIIATLIGLLVPAVQKARGAAARVQCRSNLHNVGLAFHHYIDVNKGQFPDAARVPSVPLTPGQPGLSTVLGPYCENSRGMFRCPLDSTRYPTEGLSYEYQPRVVGKTLDQLRANKLGLPLTEVWLTYDFDPVHSPDPERSRNYLYADGHVE</sequence>
<dbReference type="InterPro" id="IPR045584">
    <property type="entry name" value="Pilin-like"/>
</dbReference>
<dbReference type="RefSeq" id="WP_162668963.1">
    <property type="nucleotide sequence ID" value="NZ_LR593886.1"/>
</dbReference>
<dbReference type="InterPro" id="IPR011453">
    <property type="entry name" value="DUF1559"/>
</dbReference>
<dbReference type="Pfam" id="PF07596">
    <property type="entry name" value="SBP_bac_10"/>
    <property type="match status" value="1"/>
</dbReference>
<feature type="domain" description="DUF1559" evidence="2">
    <location>
        <begin position="34"/>
        <end position="71"/>
    </location>
</feature>
<dbReference type="InterPro" id="IPR012902">
    <property type="entry name" value="N_methyl_site"/>
</dbReference>
<dbReference type="SUPFAM" id="SSF54523">
    <property type="entry name" value="Pili subunits"/>
    <property type="match status" value="1"/>
</dbReference>
<accession>A0A6P2D0S0</accession>
<evidence type="ECO:0000313" key="3">
    <source>
        <dbReference type="EMBL" id="VTR94427.1"/>
    </source>
</evidence>
<reference evidence="3 4" key="1">
    <citation type="submission" date="2019-05" db="EMBL/GenBank/DDBJ databases">
        <authorList>
            <consortium name="Science for Life Laboratories"/>
        </authorList>
    </citation>
    <scope>NUCLEOTIDE SEQUENCE [LARGE SCALE GENOMIC DNA]</scope>
    <source>
        <strain evidence="3">Soil9</strain>
    </source>
</reference>
<keyword evidence="1" id="KW-0472">Membrane</keyword>
<evidence type="ECO:0000313" key="4">
    <source>
        <dbReference type="Proteomes" id="UP000464178"/>
    </source>
</evidence>
<evidence type="ECO:0000259" key="2">
    <source>
        <dbReference type="Pfam" id="PF07596"/>
    </source>
</evidence>
<dbReference type="EMBL" id="LR593886">
    <property type="protein sequence ID" value="VTR94427.1"/>
    <property type="molecule type" value="Genomic_DNA"/>
</dbReference>